<sequence length="73" mass="8391">MRAASWRASFSKEKGFDERLPPLGKLSWDLARRRRPAWLSWSLVIPISCSSLAWLPLKCDLFSGDLLQALFLK</sequence>
<dbReference type="EMBL" id="JACHXX010000014">
    <property type="protein sequence ID" value="MBB3166151.1"/>
    <property type="molecule type" value="Genomic_DNA"/>
</dbReference>
<proteinExistence type="predicted"/>
<evidence type="ECO:0000256" key="1">
    <source>
        <dbReference type="SAM" id="Phobius"/>
    </source>
</evidence>
<keyword evidence="1" id="KW-0812">Transmembrane</keyword>
<keyword evidence="1" id="KW-0472">Membrane</keyword>
<feature type="transmembrane region" description="Helical" evidence="1">
    <location>
        <begin position="38"/>
        <end position="57"/>
    </location>
</feature>
<accession>A0ABR6GIU7</accession>
<evidence type="ECO:0000313" key="3">
    <source>
        <dbReference type="Proteomes" id="UP000542811"/>
    </source>
</evidence>
<protein>
    <submittedName>
        <fullName evidence="2">Uncharacterized protein</fullName>
    </submittedName>
</protein>
<reference evidence="2 3" key="1">
    <citation type="submission" date="2020-08" db="EMBL/GenBank/DDBJ databases">
        <title>Genomic Encyclopedia of Type Strains, Phase III (KMG-III): the genomes of soil and plant-associated and newly described type strains.</title>
        <authorList>
            <person name="Whitman W."/>
        </authorList>
    </citation>
    <scope>NUCLEOTIDE SEQUENCE [LARGE SCALE GENOMIC DNA]</scope>
    <source>
        <strain evidence="2 3">CECT 8280</strain>
    </source>
</reference>
<organism evidence="2 3">
    <name type="scientific">Rhizobium laguerreae</name>
    <dbReference type="NCBI Taxonomy" id="1076926"/>
    <lineage>
        <taxon>Bacteria</taxon>
        <taxon>Pseudomonadati</taxon>
        <taxon>Pseudomonadota</taxon>
        <taxon>Alphaproteobacteria</taxon>
        <taxon>Hyphomicrobiales</taxon>
        <taxon>Rhizobiaceae</taxon>
        <taxon>Rhizobium/Agrobacterium group</taxon>
        <taxon>Rhizobium</taxon>
    </lineage>
</organism>
<gene>
    <name evidence="2" type="ORF">FHS25_006667</name>
</gene>
<evidence type="ECO:0000313" key="2">
    <source>
        <dbReference type="EMBL" id="MBB3166151.1"/>
    </source>
</evidence>
<keyword evidence="3" id="KW-1185">Reference proteome</keyword>
<name>A0ABR6GIU7_9HYPH</name>
<dbReference type="Proteomes" id="UP000542811">
    <property type="component" value="Unassembled WGS sequence"/>
</dbReference>
<keyword evidence="1" id="KW-1133">Transmembrane helix</keyword>
<comment type="caution">
    <text evidence="2">The sequence shown here is derived from an EMBL/GenBank/DDBJ whole genome shotgun (WGS) entry which is preliminary data.</text>
</comment>